<organism evidence="1 2">
    <name type="scientific">Albidovulum salinarum</name>
    <dbReference type="NCBI Taxonomy" id="2984153"/>
    <lineage>
        <taxon>Bacteria</taxon>
        <taxon>Pseudomonadati</taxon>
        <taxon>Pseudomonadota</taxon>
        <taxon>Alphaproteobacteria</taxon>
        <taxon>Rhodobacterales</taxon>
        <taxon>Paracoccaceae</taxon>
        <taxon>Albidovulum</taxon>
    </lineage>
</organism>
<evidence type="ECO:0000313" key="2">
    <source>
        <dbReference type="Proteomes" id="UP001209535"/>
    </source>
</evidence>
<sequence>MTASLDHRETADRYHGEIARRDGFRVILCRDGIQWIPQKRMAPVRGRAAPRWRALGYFTTRAALVRLWHAKTGAACSDLDALPERIKRGACA</sequence>
<comment type="caution">
    <text evidence="1">The sequence shown here is derived from an EMBL/GenBank/DDBJ whole genome shotgun (WGS) entry which is preliminary data.</text>
</comment>
<keyword evidence="2" id="KW-1185">Reference proteome</keyword>
<reference evidence="1 2" key="1">
    <citation type="submission" date="2022-10" db="EMBL/GenBank/DDBJ databases">
        <title>Defluviimonas sp. nov., isolated from ocean surface sediments.</title>
        <authorList>
            <person name="He W."/>
            <person name="Wang L."/>
            <person name="Zhang D.-F."/>
        </authorList>
    </citation>
    <scope>NUCLEOTIDE SEQUENCE [LARGE SCALE GENOMIC DNA]</scope>
    <source>
        <strain evidence="1 2">WL0024</strain>
    </source>
</reference>
<accession>A0ABT2X061</accession>
<evidence type="ECO:0000313" key="1">
    <source>
        <dbReference type="EMBL" id="MCU9847318.1"/>
    </source>
</evidence>
<gene>
    <name evidence="1" type="ORF">OEZ60_04805</name>
</gene>
<dbReference type="Proteomes" id="UP001209535">
    <property type="component" value="Unassembled WGS sequence"/>
</dbReference>
<name>A0ABT2X061_9RHOB</name>
<proteinExistence type="predicted"/>
<dbReference type="RefSeq" id="WP_263333746.1">
    <property type="nucleotide sequence ID" value="NZ_JAOVQO010000003.1"/>
</dbReference>
<dbReference type="EMBL" id="JAOVQO010000003">
    <property type="protein sequence ID" value="MCU9847318.1"/>
    <property type="molecule type" value="Genomic_DNA"/>
</dbReference>
<protein>
    <submittedName>
        <fullName evidence="1">Uncharacterized protein</fullName>
    </submittedName>
</protein>